<dbReference type="InterPro" id="IPR050951">
    <property type="entry name" value="Retrovirus_Pol_polyprotein"/>
</dbReference>
<dbReference type="Proteomes" id="UP000230423">
    <property type="component" value="Unassembled WGS sequence"/>
</dbReference>
<dbReference type="InterPro" id="IPR043128">
    <property type="entry name" value="Rev_trsase/Diguanyl_cyclase"/>
</dbReference>
<dbReference type="PANTHER" id="PTHR37984">
    <property type="entry name" value="PROTEIN CBG26694"/>
    <property type="match status" value="1"/>
</dbReference>
<dbReference type="OrthoDB" id="5867815at2759"/>
<dbReference type="InterPro" id="IPR043502">
    <property type="entry name" value="DNA/RNA_pol_sf"/>
</dbReference>
<dbReference type="SUPFAM" id="SSF56672">
    <property type="entry name" value="DNA/RNA polymerases"/>
    <property type="match status" value="1"/>
</dbReference>
<keyword evidence="2" id="KW-1185">Reference proteome</keyword>
<evidence type="ECO:0000313" key="1">
    <source>
        <dbReference type="EMBL" id="PIO55757.1"/>
    </source>
</evidence>
<reference evidence="1 2" key="1">
    <citation type="submission" date="2015-09" db="EMBL/GenBank/DDBJ databases">
        <title>Draft genome of the parasitic nematode Teladorsagia circumcincta isolate WARC Sus (inbred).</title>
        <authorList>
            <person name="Mitreva M."/>
        </authorList>
    </citation>
    <scope>NUCLEOTIDE SEQUENCE [LARGE SCALE GENOMIC DNA]</scope>
    <source>
        <strain evidence="1 2">S</strain>
    </source>
</reference>
<dbReference type="Gene3D" id="3.10.10.10">
    <property type="entry name" value="HIV Type 1 Reverse Transcriptase, subunit A, domain 1"/>
    <property type="match status" value="1"/>
</dbReference>
<dbReference type="AlphaFoldDB" id="A0A2G9TCR0"/>
<dbReference type="EMBL" id="KZ384350">
    <property type="protein sequence ID" value="PIO55757.1"/>
    <property type="molecule type" value="Genomic_DNA"/>
</dbReference>
<protein>
    <recommendedName>
        <fullName evidence="3">Reverse transcriptase domain-containing protein</fullName>
    </recommendedName>
</protein>
<sequence>MEGGQVDRDVTGSTTLIKMKTGAVPLGVRAKLKELLADLMTGKLIEPSNPEWTFAIVLVRKKDGSTRLCIDYRELNKNIKLDAFPLPSIEAALQSLSGKNFFNIGYVQWVLAIPSGGGSQRENSVYNTGRSLPVQSHTVWFEHQSSRISEIDGFCLGRADRI</sequence>
<proteinExistence type="predicted"/>
<accession>A0A2G9TCR0</accession>
<dbReference type="PANTHER" id="PTHR37984:SF5">
    <property type="entry name" value="PROTEIN NYNRIN-LIKE"/>
    <property type="match status" value="1"/>
</dbReference>
<name>A0A2G9TCR0_TELCI</name>
<evidence type="ECO:0000313" key="2">
    <source>
        <dbReference type="Proteomes" id="UP000230423"/>
    </source>
</evidence>
<organism evidence="1 2">
    <name type="scientific">Teladorsagia circumcincta</name>
    <name type="common">Brown stomach worm</name>
    <name type="synonym">Ostertagia circumcincta</name>
    <dbReference type="NCBI Taxonomy" id="45464"/>
    <lineage>
        <taxon>Eukaryota</taxon>
        <taxon>Metazoa</taxon>
        <taxon>Ecdysozoa</taxon>
        <taxon>Nematoda</taxon>
        <taxon>Chromadorea</taxon>
        <taxon>Rhabditida</taxon>
        <taxon>Rhabditina</taxon>
        <taxon>Rhabditomorpha</taxon>
        <taxon>Strongyloidea</taxon>
        <taxon>Trichostrongylidae</taxon>
        <taxon>Teladorsagia</taxon>
    </lineage>
</organism>
<gene>
    <name evidence="1" type="ORF">TELCIR_22855</name>
</gene>
<evidence type="ECO:0008006" key="3">
    <source>
        <dbReference type="Google" id="ProtNLM"/>
    </source>
</evidence>
<dbReference type="Gene3D" id="3.30.70.270">
    <property type="match status" value="1"/>
</dbReference>